<reference evidence="16" key="1">
    <citation type="submission" date="2020-10" db="EMBL/GenBank/DDBJ databases">
        <authorList>
            <person name="Gilroy R."/>
        </authorList>
    </citation>
    <scope>NUCLEOTIDE SEQUENCE</scope>
    <source>
        <strain evidence="16">CHK187-14744</strain>
    </source>
</reference>
<keyword evidence="8" id="KW-0547">Nucleotide-binding</keyword>
<evidence type="ECO:0000256" key="9">
    <source>
        <dbReference type="ARBA" id="ARBA00022777"/>
    </source>
</evidence>
<evidence type="ECO:0000259" key="15">
    <source>
        <dbReference type="Pfam" id="PF00224"/>
    </source>
</evidence>
<dbReference type="GO" id="GO:0004743">
    <property type="term" value="F:pyruvate kinase activity"/>
    <property type="evidence" value="ECO:0007669"/>
    <property type="project" value="UniProtKB-EC"/>
</dbReference>
<keyword evidence="13 16" id="KW-0670">Pyruvate</keyword>
<dbReference type="PROSITE" id="PS00110">
    <property type="entry name" value="PYRUVATE_KINASE"/>
    <property type="match status" value="1"/>
</dbReference>
<dbReference type="Pfam" id="PF00224">
    <property type="entry name" value="PK"/>
    <property type="match status" value="1"/>
</dbReference>
<dbReference type="InterPro" id="IPR040442">
    <property type="entry name" value="Pyrv_kinase-like_dom_sf"/>
</dbReference>
<comment type="pathway">
    <text evidence="2 14">Carbohydrate degradation; glycolysis; pyruvate from D-glyceraldehyde 3-phosphate: step 5/5.</text>
</comment>
<evidence type="ECO:0000256" key="14">
    <source>
        <dbReference type="RuleBase" id="RU000504"/>
    </source>
</evidence>
<dbReference type="GO" id="GO:0000287">
    <property type="term" value="F:magnesium ion binding"/>
    <property type="evidence" value="ECO:0007669"/>
    <property type="project" value="InterPro"/>
</dbReference>
<keyword evidence="6 14" id="KW-0808">Transferase</keyword>
<dbReference type="GO" id="GO:0005524">
    <property type="term" value="F:ATP binding"/>
    <property type="evidence" value="ECO:0007669"/>
    <property type="project" value="UniProtKB-KW"/>
</dbReference>
<dbReference type="EC" id="2.7.1.40" evidence="4 14"/>
<evidence type="ECO:0000256" key="13">
    <source>
        <dbReference type="ARBA" id="ARBA00023317"/>
    </source>
</evidence>
<comment type="cofactor">
    <cofactor evidence="1">
        <name>K(+)</name>
        <dbReference type="ChEBI" id="CHEBI:29103"/>
    </cofactor>
</comment>
<evidence type="ECO:0000256" key="5">
    <source>
        <dbReference type="ARBA" id="ARBA00018587"/>
    </source>
</evidence>
<dbReference type="InterPro" id="IPR001697">
    <property type="entry name" value="Pyr_Knase"/>
</dbReference>
<dbReference type="GO" id="GO:0030955">
    <property type="term" value="F:potassium ion binding"/>
    <property type="evidence" value="ECO:0007669"/>
    <property type="project" value="InterPro"/>
</dbReference>
<evidence type="ECO:0000313" key="17">
    <source>
        <dbReference type="Proteomes" id="UP000824164"/>
    </source>
</evidence>
<dbReference type="InterPro" id="IPR015793">
    <property type="entry name" value="Pyrv_Knase_brl"/>
</dbReference>
<dbReference type="Gene3D" id="2.40.33.10">
    <property type="entry name" value="PK beta-barrel domain-like"/>
    <property type="match status" value="1"/>
</dbReference>
<reference evidence="16" key="2">
    <citation type="journal article" date="2021" name="PeerJ">
        <title>Extensive microbial diversity within the chicken gut microbiome revealed by metagenomics and culture.</title>
        <authorList>
            <person name="Gilroy R."/>
            <person name="Ravi A."/>
            <person name="Getino M."/>
            <person name="Pursley I."/>
            <person name="Horton D.L."/>
            <person name="Alikhan N.F."/>
            <person name="Baker D."/>
            <person name="Gharbi K."/>
            <person name="Hall N."/>
            <person name="Watson M."/>
            <person name="Adriaenssens E.M."/>
            <person name="Foster-Nyarko E."/>
            <person name="Jarju S."/>
            <person name="Secka A."/>
            <person name="Antonio M."/>
            <person name="Oren A."/>
            <person name="Chaudhuri R.R."/>
            <person name="La Ragione R."/>
            <person name="Hildebrand F."/>
            <person name="Pallen M.J."/>
        </authorList>
    </citation>
    <scope>NUCLEOTIDE SEQUENCE</scope>
    <source>
        <strain evidence="16">CHK187-14744</strain>
    </source>
</reference>
<dbReference type="SUPFAM" id="SSF50800">
    <property type="entry name" value="PK beta-barrel domain-like"/>
    <property type="match status" value="1"/>
</dbReference>
<evidence type="ECO:0000256" key="12">
    <source>
        <dbReference type="ARBA" id="ARBA00023152"/>
    </source>
</evidence>
<dbReference type="InterPro" id="IPR018209">
    <property type="entry name" value="Pyrv_Knase_AS"/>
</dbReference>
<comment type="catalytic activity">
    <reaction evidence="14">
        <text>pyruvate + ATP = phosphoenolpyruvate + ADP + H(+)</text>
        <dbReference type="Rhea" id="RHEA:18157"/>
        <dbReference type="ChEBI" id="CHEBI:15361"/>
        <dbReference type="ChEBI" id="CHEBI:15378"/>
        <dbReference type="ChEBI" id="CHEBI:30616"/>
        <dbReference type="ChEBI" id="CHEBI:58702"/>
        <dbReference type="ChEBI" id="CHEBI:456216"/>
        <dbReference type="EC" id="2.7.1.40"/>
    </reaction>
</comment>
<evidence type="ECO:0000256" key="8">
    <source>
        <dbReference type="ARBA" id="ARBA00022741"/>
    </source>
</evidence>
<dbReference type="InterPro" id="IPR011037">
    <property type="entry name" value="Pyrv_Knase-like_insert_dom_sf"/>
</dbReference>
<evidence type="ECO:0000256" key="2">
    <source>
        <dbReference type="ARBA" id="ARBA00004997"/>
    </source>
</evidence>
<sequence>MDFYGTLGPGCAKNHILTSMFQQGMTGLRLNLSHGMLKDNANIIYLARNAASRTGCDTKLLIDLQGPELRVGDFSGIRKLRTDSCVILGMRGIPVPSPVLTAARPGMVLLMDDGKIKLKVVSQGSGQLVCHVERGGDLAPRKSITMPEGSVRLPVLTQADMRNLSDASSYGVTGVMLPFVRSREDVLELRKTLRQKGVGHIRVLAKIENREGMERLADFIQDVDEVVIARGDLGNAMPLWELPAAQDRIAKTCRMADVPFMVVTQMLDSMEHRPVPTRAEVSDIYRAVAEGASSLMLTGETAAGEYPVESMAYLVKTANASWEYLKRNC</sequence>
<keyword evidence="10" id="KW-0067">ATP-binding</keyword>
<dbReference type="InterPro" id="IPR015806">
    <property type="entry name" value="Pyrv_Knase_insert_dom_sf"/>
</dbReference>
<evidence type="ECO:0000313" key="16">
    <source>
        <dbReference type="EMBL" id="HIU02060.1"/>
    </source>
</evidence>
<dbReference type="SUPFAM" id="SSF51621">
    <property type="entry name" value="Phosphoenolpyruvate/pyruvate domain"/>
    <property type="match status" value="1"/>
</dbReference>
<dbReference type="PANTHER" id="PTHR11817">
    <property type="entry name" value="PYRUVATE KINASE"/>
    <property type="match status" value="1"/>
</dbReference>
<protein>
    <recommendedName>
        <fullName evidence="5 14">Pyruvate kinase</fullName>
        <ecNumber evidence="4 14">2.7.1.40</ecNumber>
    </recommendedName>
</protein>
<evidence type="ECO:0000256" key="1">
    <source>
        <dbReference type="ARBA" id="ARBA00001958"/>
    </source>
</evidence>
<organism evidence="16 17">
    <name type="scientific">Candidatus Onthocola gallistercoris</name>
    <dbReference type="NCBI Taxonomy" id="2840876"/>
    <lineage>
        <taxon>Bacteria</taxon>
        <taxon>Bacillati</taxon>
        <taxon>Bacillota</taxon>
        <taxon>Bacilli</taxon>
        <taxon>Candidatus Onthocola</taxon>
    </lineage>
</organism>
<evidence type="ECO:0000256" key="10">
    <source>
        <dbReference type="ARBA" id="ARBA00022840"/>
    </source>
</evidence>
<evidence type="ECO:0000256" key="11">
    <source>
        <dbReference type="ARBA" id="ARBA00022842"/>
    </source>
</evidence>
<dbReference type="AlphaFoldDB" id="A0A9D1KX37"/>
<keyword evidence="9 14" id="KW-0418">Kinase</keyword>
<dbReference type="Proteomes" id="UP000824164">
    <property type="component" value="Unassembled WGS sequence"/>
</dbReference>
<dbReference type="Gene3D" id="3.20.20.60">
    <property type="entry name" value="Phosphoenolpyruvate-binding domains"/>
    <property type="match status" value="1"/>
</dbReference>
<keyword evidence="11 14" id="KW-0460">Magnesium</keyword>
<evidence type="ECO:0000256" key="7">
    <source>
        <dbReference type="ARBA" id="ARBA00022723"/>
    </source>
</evidence>
<evidence type="ECO:0000256" key="4">
    <source>
        <dbReference type="ARBA" id="ARBA00012142"/>
    </source>
</evidence>
<feature type="domain" description="Pyruvate kinase barrel" evidence="15">
    <location>
        <begin position="5"/>
        <end position="310"/>
    </location>
</feature>
<comment type="caution">
    <text evidence="16">The sequence shown here is derived from an EMBL/GenBank/DDBJ whole genome shotgun (WGS) entry which is preliminary data.</text>
</comment>
<accession>A0A9D1KX37</accession>
<name>A0A9D1KX37_9FIRM</name>
<comment type="similarity">
    <text evidence="3 14">Belongs to the pyruvate kinase family.</text>
</comment>
<keyword evidence="7" id="KW-0479">Metal-binding</keyword>
<gene>
    <name evidence="16" type="ORF">IAB63_02270</name>
</gene>
<dbReference type="PRINTS" id="PR01050">
    <property type="entry name" value="PYRUVTKNASE"/>
</dbReference>
<evidence type="ECO:0000256" key="6">
    <source>
        <dbReference type="ARBA" id="ARBA00022679"/>
    </source>
</evidence>
<dbReference type="EMBL" id="DVLT01000014">
    <property type="protein sequence ID" value="HIU02060.1"/>
    <property type="molecule type" value="Genomic_DNA"/>
</dbReference>
<proteinExistence type="inferred from homology"/>
<evidence type="ECO:0000256" key="3">
    <source>
        <dbReference type="ARBA" id="ARBA00008663"/>
    </source>
</evidence>
<keyword evidence="12 14" id="KW-0324">Glycolysis</keyword>
<dbReference type="InterPro" id="IPR015813">
    <property type="entry name" value="Pyrv/PenolPyrv_kinase-like_dom"/>
</dbReference>
<dbReference type="GO" id="GO:0016301">
    <property type="term" value="F:kinase activity"/>
    <property type="evidence" value="ECO:0007669"/>
    <property type="project" value="UniProtKB-KW"/>
</dbReference>